<organism evidence="1 2">
    <name type="scientific">Zasmidium cellare</name>
    <name type="common">Wine cellar mold</name>
    <name type="synonym">Racodium cellare</name>
    <dbReference type="NCBI Taxonomy" id="395010"/>
    <lineage>
        <taxon>Eukaryota</taxon>
        <taxon>Fungi</taxon>
        <taxon>Dikarya</taxon>
        <taxon>Ascomycota</taxon>
        <taxon>Pezizomycotina</taxon>
        <taxon>Dothideomycetes</taxon>
        <taxon>Dothideomycetidae</taxon>
        <taxon>Mycosphaerellales</taxon>
        <taxon>Mycosphaerellaceae</taxon>
        <taxon>Zasmidium</taxon>
    </lineage>
</organism>
<comment type="caution">
    <text evidence="1">The sequence shown here is derived from an EMBL/GenBank/DDBJ whole genome shotgun (WGS) entry which is preliminary data.</text>
</comment>
<name>A0ABR0EBP5_ZASCE</name>
<protein>
    <submittedName>
        <fullName evidence="1">Uncharacterized protein</fullName>
    </submittedName>
</protein>
<evidence type="ECO:0000313" key="1">
    <source>
        <dbReference type="EMBL" id="KAK4498920.1"/>
    </source>
</evidence>
<dbReference type="Proteomes" id="UP001305779">
    <property type="component" value="Unassembled WGS sequence"/>
</dbReference>
<accession>A0ABR0EBP5</accession>
<proteinExistence type="predicted"/>
<keyword evidence="2" id="KW-1185">Reference proteome</keyword>
<sequence>MRISHGCAHVTLVMEAGGTAQPTDELLECIDNGLTFLDQVQSDNMVAKEGLDIVRRLAQQYDIEINGDDGP</sequence>
<gene>
    <name evidence="1" type="ORF">PRZ48_009430</name>
</gene>
<dbReference type="EMBL" id="JAXOVC010000007">
    <property type="protein sequence ID" value="KAK4498920.1"/>
    <property type="molecule type" value="Genomic_DNA"/>
</dbReference>
<reference evidence="1 2" key="1">
    <citation type="journal article" date="2023" name="G3 (Bethesda)">
        <title>A chromosome-level genome assembly of Zasmidium syzygii isolated from banana leaves.</title>
        <authorList>
            <person name="van Westerhoven A.C."/>
            <person name="Mehrabi R."/>
            <person name="Talebi R."/>
            <person name="Steentjes M.B.F."/>
            <person name="Corcolon B."/>
            <person name="Chong P.A."/>
            <person name="Kema G.H.J."/>
            <person name="Seidl M.F."/>
        </authorList>
    </citation>
    <scope>NUCLEOTIDE SEQUENCE [LARGE SCALE GENOMIC DNA]</scope>
    <source>
        <strain evidence="1 2">P124</strain>
    </source>
</reference>
<evidence type="ECO:0000313" key="2">
    <source>
        <dbReference type="Proteomes" id="UP001305779"/>
    </source>
</evidence>